<protein>
    <recommendedName>
        <fullName evidence="4">Lactococcin 972 family bacteriocin</fullName>
    </recommendedName>
</protein>
<keyword evidence="3" id="KW-1185">Reference proteome</keyword>
<sequence length="114" mass="12295">MKKMKYAVAACVLAMSFGTSANAATESTNSSALGKSFSSAWSKTVINTSTKTFKVGYNTSWINEDYTHTYHSGNSHTAYVKNTGSAQTLKGSAGSYAKAEIQHHSGTVYYSYTY</sequence>
<evidence type="ECO:0000256" key="1">
    <source>
        <dbReference type="SAM" id="SignalP"/>
    </source>
</evidence>
<dbReference type="RefSeq" id="WP_066245047.1">
    <property type="nucleotide sequence ID" value="NZ_LRFC01000038.1"/>
</dbReference>
<accession>A0A161RRV7</accession>
<dbReference type="AlphaFoldDB" id="A0A161RRV7"/>
<dbReference type="EMBL" id="LRFC01000038">
    <property type="protein sequence ID" value="KZE64059.1"/>
    <property type="molecule type" value="Genomic_DNA"/>
</dbReference>
<name>A0A161RRV7_9BACL</name>
<evidence type="ECO:0008006" key="4">
    <source>
        <dbReference type="Google" id="ProtNLM"/>
    </source>
</evidence>
<gene>
    <name evidence="2" type="ORF">AWM68_13205</name>
</gene>
<evidence type="ECO:0000313" key="3">
    <source>
        <dbReference type="Proteomes" id="UP000076567"/>
    </source>
</evidence>
<comment type="caution">
    <text evidence="2">The sequence shown here is derived from an EMBL/GenBank/DDBJ whole genome shotgun (WGS) entry which is preliminary data.</text>
</comment>
<dbReference type="Proteomes" id="UP000076567">
    <property type="component" value="Unassembled WGS sequence"/>
</dbReference>
<feature type="signal peptide" evidence="1">
    <location>
        <begin position="1"/>
        <end position="23"/>
    </location>
</feature>
<keyword evidence="1" id="KW-0732">Signal</keyword>
<reference evidence="3" key="1">
    <citation type="submission" date="2016-01" db="EMBL/GenBank/DDBJ databases">
        <title>Draft genome of Chromobacterium sp. F49.</title>
        <authorList>
            <person name="Hong K.W."/>
        </authorList>
    </citation>
    <scope>NUCLEOTIDE SEQUENCE [LARGE SCALE GENOMIC DNA]</scope>
    <source>
        <strain evidence="3">P7IIIA</strain>
    </source>
</reference>
<dbReference type="OrthoDB" id="2058870at2"/>
<proteinExistence type="predicted"/>
<evidence type="ECO:0000313" key="2">
    <source>
        <dbReference type="EMBL" id="KZE64059.1"/>
    </source>
</evidence>
<feature type="chain" id="PRO_5007825980" description="Lactococcin 972 family bacteriocin" evidence="1">
    <location>
        <begin position="24"/>
        <end position="114"/>
    </location>
</feature>
<organism evidence="2 3">
    <name type="scientific">Fictibacillus phosphorivorans</name>
    <dbReference type="NCBI Taxonomy" id="1221500"/>
    <lineage>
        <taxon>Bacteria</taxon>
        <taxon>Bacillati</taxon>
        <taxon>Bacillota</taxon>
        <taxon>Bacilli</taxon>
        <taxon>Bacillales</taxon>
        <taxon>Fictibacillaceae</taxon>
        <taxon>Fictibacillus</taxon>
    </lineage>
</organism>